<dbReference type="EMBL" id="CP090038">
    <property type="protein sequence ID" value="UPL01158.1"/>
    <property type="molecule type" value="Genomic_DNA"/>
</dbReference>
<sequence length="409" mass="46171">MSLPQVYSFPRDIKTLPEVPQMTKCPETWDFISRWIADCVSNHPGCNQKPSDATLVLPSRVLQLTSDGKATIVRLIDLNSSTPVEYAALSYSWGHTPARPLLTTTRKNLDQMWRGIDVSQLPSTLRDAVAVCSRLGIDMLWVDSLCIIQDDTTDWDKESQKMGDVYQNAFVTIISASTHSCHESFLNNMRQRSVALARSGTGDVCIKARRTATRGHHFRFNESYGEEVDPIDGQAWTLQERVLSSRAIVFTGAEIQWQCRASKTCECGLPSEETISEIIREQLSKANPGWDPNKAWWLFLAGYTRRSLTIVKDRLPALSAIARLMSTPIDSEYFAGLWSNSLIKEMCWTVLPHRNAYFLTTYIAPSFSWVSVVGPMRYRTYTLGPEPHWLACLVSQHIVHRTDNTFGGV</sequence>
<gene>
    <name evidence="1" type="ORF">LCI18_012092</name>
</gene>
<name>A0ACD3ZJN6_FUSSC</name>
<accession>A0ACD3ZJN6</accession>
<dbReference type="Proteomes" id="UP000830768">
    <property type="component" value="Chromosome 10"/>
</dbReference>
<keyword evidence="2" id="KW-1185">Reference proteome</keyword>
<protein>
    <submittedName>
        <fullName evidence="1">Uncharacterized protein</fullName>
    </submittedName>
</protein>
<evidence type="ECO:0000313" key="2">
    <source>
        <dbReference type="Proteomes" id="UP000830768"/>
    </source>
</evidence>
<reference evidence="1" key="1">
    <citation type="submission" date="2021-11" db="EMBL/GenBank/DDBJ databases">
        <title>Fusarium solani-melongenae Genome sequencing and assembly.</title>
        <authorList>
            <person name="Xie S."/>
            <person name="Huang L."/>
            <person name="Zhang X."/>
        </authorList>
    </citation>
    <scope>NUCLEOTIDE SEQUENCE</scope>
    <source>
        <strain evidence="1">CRI 24-3</strain>
    </source>
</reference>
<evidence type="ECO:0000313" key="1">
    <source>
        <dbReference type="EMBL" id="UPL01158.1"/>
    </source>
</evidence>
<organism evidence="1 2">
    <name type="scientific">Fusarium solani subsp. cucurbitae</name>
    <name type="common">Neocosmosporum cucurbitae</name>
    <dbReference type="NCBI Taxonomy" id="2747967"/>
    <lineage>
        <taxon>Eukaryota</taxon>
        <taxon>Fungi</taxon>
        <taxon>Dikarya</taxon>
        <taxon>Ascomycota</taxon>
        <taxon>Pezizomycotina</taxon>
        <taxon>Sordariomycetes</taxon>
        <taxon>Hypocreomycetidae</taxon>
        <taxon>Hypocreales</taxon>
        <taxon>Nectriaceae</taxon>
        <taxon>Fusarium</taxon>
        <taxon>Fusarium solani species complex</taxon>
    </lineage>
</organism>
<proteinExistence type="predicted"/>